<evidence type="ECO:0000256" key="1">
    <source>
        <dbReference type="ARBA" id="ARBA00004651"/>
    </source>
</evidence>
<feature type="transmembrane region" description="Helical" evidence="8">
    <location>
        <begin position="16"/>
        <end position="38"/>
    </location>
</feature>
<evidence type="ECO:0000259" key="9">
    <source>
        <dbReference type="Pfam" id="PF13231"/>
    </source>
</evidence>
<dbReference type="EC" id="2.4.-.-" evidence="10"/>
<evidence type="ECO:0000313" key="10">
    <source>
        <dbReference type="EMBL" id="MFD0765602.1"/>
    </source>
</evidence>
<keyword evidence="5 8" id="KW-0812">Transmembrane</keyword>
<feature type="transmembrane region" description="Helical" evidence="8">
    <location>
        <begin position="264"/>
        <end position="285"/>
    </location>
</feature>
<dbReference type="InterPro" id="IPR038731">
    <property type="entry name" value="RgtA/B/C-like"/>
</dbReference>
<dbReference type="PANTHER" id="PTHR33908">
    <property type="entry name" value="MANNOSYLTRANSFERASE YKCB-RELATED"/>
    <property type="match status" value="1"/>
</dbReference>
<keyword evidence="3 10" id="KW-0328">Glycosyltransferase</keyword>
<accession>A0ABW2ZHI2</accession>
<evidence type="ECO:0000256" key="6">
    <source>
        <dbReference type="ARBA" id="ARBA00022989"/>
    </source>
</evidence>
<feature type="transmembrane region" description="Helical" evidence="8">
    <location>
        <begin position="190"/>
        <end position="207"/>
    </location>
</feature>
<keyword evidence="2" id="KW-1003">Cell membrane</keyword>
<proteinExistence type="predicted"/>
<feature type="transmembrane region" description="Helical" evidence="8">
    <location>
        <begin position="291"/>
        <end position="309"/>
    </location>
</feature>
<sequence length="572" mass="66183">MQANTATHQTQSNKPIWYFILCWTLLNVVQACTLEIHADEAYYWLYSRFLDWGYFDHPPMVALFIKFGYSLFHNEFGTRILTILSNSICIYVMWLMVKEYGVKAKWFILLVSGVFIFHIYGFTTTPDVPLFLFTVLFYYVYKKYLEHNTLQYALLLALIVAGLFYSKYHGVLLIIFTLASNISLIKRRSFWLIVFGAVVLFIPHIWWQVSHGYPSVKYHLFERNGSDYSFARAGDYIPTQLAMGGPLIGWFIFYSAFRNRVSDVFTRTLLVNAAGTFIFFLLNTIKGGVEAHWTLIAFVPLVMLALIYITKQGKPFKWLSVLAIINVVFIVGLRIGIMFGPAILKKPLQLRSYYGFKDWAHKVKQKAADSYVIFSEGFQNPSKYDFYNNTTKGFSYDARDYRRTQFSIWPIEDSMQRKRVYLVLNYYNKGVVTDTIQNEAGTWYGGWVDDFRTYQKIVIDTKPKTINAKPGQKIEFDLSITNPYPFAVNFTNVGYKHPVVLETCFFTHTTQVNVQTADSTFNKIALQQGQSAGYKVTAIAPTEKGAYDLFFSLRTEPFTGSRNSRIIKFIVE</sequence>
<feature type="transmembrane region" description="Helical" evidence="8">
    <location>
        <begin position="76"/>
        <end position="95"/>
    </location>
</feature>
<dbReference type="RefSeq" id="WP_377142821.1">
    <property type="nucleotide sequence ID" value="NZ_JBHTIA010000008.1"/>
</dbReference>
<dbReference type="Pfam" id="PF13231">
    <property type="entry name" value="PMT_2"/>
    <property type="match status" value="1"/>
</dbReference>
<evidence type="ECO:0000313" key="11">
    <source>
        <dbReference type="Proteomes" id="UP001597073"/>
    </source>
</evidence>
<feature type="transmembrane region" description="Helical" evidence="8">
    <location>
        <begin position="152"/>
        <end position="178"/>
    </location>
</feature>
<keyword evidence="6 8" id="KW-1133">Transmembrane helix</keyword>
<feature type="domain" description="Glycosyltransferase RgtA/B/C/D-like" evidence="9">
    <location>
        <begin position="56"/>
        <end position="207"/>
    </location>
</feature>
<dbReference type="PANTHER" id="PTHR33908:SF11">
    <property type="entry name" value="MEMBRANE PROTEIN"/>
    <property type="match status" value="1"/>
</dbReference>
<dbReference type="Proteomes" id="UP001597073">
    <property type="component" value="Unassembled WGS sequence"/>
</dbReference>
<evidence type="ECO:0000256" key="3">
    <source>
        <dbReference type="ARBA" id="ARBA00022676"/>
    </source>
</evidence>
<dbReference type="GO" id="GO:0016757">
    <property type="term" value="F:glycosyltransferase activity"/>
    <property type="evidence" value="ECO:0007669"/>
    <property type="project" value="UniProtKB-KW"/>
</dbReference>
<evidence type="ECO:0000256" key="7">
    <source>
        <dbReference type="ARBA" id="ARBA00023136"/>
    </source>
</evidence>
<feature type="transmembrane region" description="Helical" evidence="8">
    <location>
        <begin position="236"/>
        <end position="257"/>
    </location>
</feature>
<evidence type="ECO:0000256" key="8">
    <source>
        <dbReference type="SAM" id="Phobius"/>
    </source>
</evidence>
<evidence type="ECO:0000256" key="2">
    <source>
        <dbReference type="ARBA" id="ARBA00022475"/>
    </source>
</evidence>
<reference evidence="11" key="1">
    <citation type="journal article" date="2019" name="Int. J. Syst. Evol. Microbiol.">
        <title>The Global Catalogue of Microorganisms (GCM) 10K type strain sequencing project: providing services to taxonomists for standard genome sequencing and annotation.</title>
        <authorList>
            <consortium name="The Broad Institute Genomics Platform"/>
            <consortium name="The Broad Institute Genome Sequencing Center for Infectious Disease"/>
            <person name="Wu L."/>
            <person name="Ma J."/>
        </authorList>
    </citation>
    <scope>NUCLEOTIDE SEQUENCE [LARGE SCALE GENOMIC DNA]</scope>
    <source>
        <strain evidence="11">CCUG 60742</strain>
    </source>
</reference>
<keyword evidence="4 10" id="KW-0808">Transferase</keyword>
<keyword evidence="11" id="KW-1185">Reference proteome</keyword>
<organism evidence="10 11">
    <name type="scientific">Mucilaginibacter lutimaris</name>
    <dbReference type="NCBI Taxonomy" id="931629"/>
    <lineage>
        <taxon>Bacteria</taxon>
        <taxon>Pseudomonadati</taxon>
        <taxon>Bacteroidota</taxon>
        <taxon>Sphingobacteriia</taxon>
        <taxon>Sphingobacteriales</taxon>
        <taxon>Sphingobacteriaceae</taxon>
        <taxon>Mucilaginibacter</taxon>
    </lineage>
</organism>
<comment type="caution">
    <text evidence="10">The sequence shown here is derived from an EMBL/GenBank/DDBJ whole genome shotgun (WGS) entry which is preliminary data.</text>
</comment>
<name>A0ABW2ZHI2_9SPHI</name>
<feature type="transmembrane region" description="Helical" evidence="8">
    <location>
        <begin position="107"/>
        <end position="140"/>
    </location>
</feature>
<feature type="transmembrane region" description="Helical" evidence="8">
    <location>
        <begin position="321"/>
        <end position="344"/>
    </location>
</feature>
<keyword evidence="7 8" id="KW-0472">Membrane</keyword>
<dbReference type="EMBL" id="JBHTIA010000008">
    <property type="protein sequence ID" value="MFD0765602.1"/>
    <property type="molecule type" value="Genomic_DNA"/>
</dbReference>
<protein>
    <submittedName>
        <fullName evidence="10">ArnT family glycosyltransferase</fullName>
        <ecNumber evidence="10">2.4.-.-</ecNumber>
    </submittedName>
</protein>
<evidence type="ECO:0000256" key="5">
    <source>
        <dbReference type="ARBA" id="ARBA00022692"/>
    </source>
</evidence>
<gene>
    <name evidence="10" type="ORF">ACFQZI_12130</name>
</gene>
<comment type="subcellular location">
    <subcellularLocation>
        <location evidence="1">Cell membrane</location>
        <topology evidence="1">Multi-pass membrane protein</topology>
    </subcellularLocation>
</comment>
<dbReference type="InterPro" id="IPR050297">
    <property type="entry name" value="LipidA_mod_glycosyltrf_83"/>
</dbReference>
<evidence type="ECO:0000256" key="4">
    <source>
        <dbReference type="ARBA" id="ARBA00022679"/>
    </source>
</evidence>